<feature type="transmembrane region" description="Helical" evidence="4">
    <location>
        <begin position="208"/>
        <end position="228"/>
    </location>
</feature>
<proteinExistence type="predicted"/>
<keyword evidence="6" id="KW-1185">Reference proteome</keyword>
<dbReference type="SUPFAM" id="SSF103473">
    <property type="entry name" value="MFS general substrate transporter"/>
    <property type="match status" value="1"/>
</dbReference>
<evidence type="ECO:0000256" key="3">
    <source>
        <dbReference type="ARBA" id="ARBA00023136"/>
    </source>
</evidence>
<feature type="transmembrane region" description="Helical" evidence="4">
    <location>
        <begin position="273"/>
        <end position="294"/>
    </location>
</feature>
<evidence type="ECO:0000256" key="1">
    <source>
        <dbReference type="ARBA" id="ARBA00022692"/>
    </source>
</evidence>
<keyword evidence="3 4" id="KW-0472">Membrane</keyword>
<feature type="transmembrane region" description="Helical" evidence="4">
    <location>
        <begin position="21"/>
        <end position="40"/>
    </location>
</feature>
<evidence type="ECO:0000313" key="6">
    <source>
        <dbReference type="Proteomes" id="UP000183585"/>
    </source>
</evidence>
<feature type="transmembrane region" description="Helical" evidence="4">
    <location>
        <begin position="84"/>
        <end position="103"/>
    </location>
</feature>
<evidence type="ECO:0000256" key="2">
    <source>
        <dbReference type="ARBA" id="ARBA00022989"/>
    </source>
</evidence>
<dbReference type="InterPro" id="IPR036259">
    <property type="entry name" value="MFS_trans_sf"/>
</dbReference>
<keyword evidence="1 4" id="KW-0812">Transmembrane</keyword>
<feature type="transmembrane region" description="Helical" evidence="4">
    <location>
        <begin position="144"/>
        <end position="165"/>
    </location>
</feature>
<dbReference type="PANTHER" id="PTHR23121">
    <property type="entry name" value="SODIUM-DEPENDENT GLUCOSE TRANSPORTER 1"/>
    <property type="match status" value="1"/>
</dbReference>
<feature type="transmembrane region" description="Helical" evidence="4">
    <location>
        <begin position="248"/>
        <end position="266"/>
    </location>
</feature>
<organism evidence="5 6">
    <name type="scientific">Micromonospora carbonacea</name>
    <dbReference type="NCBI Taxonomy" id="47853"/>
    <lineage>
        <taxon>Bacteria</taxon>
        <taxon>Bacillati</taxon>
        <taxon>Actinomycetota</taxon>
        <taxon>Actinomycetes</taxon>
        <taxon>Micromonosporales</taxon>
        <taxon>Micromonosporaceae</taxon>
        <taxon>Micromonospora</taxon>
    </lineage>
</organism>
<gene>
    <name evidence="5" type="ORF">GA0070563_1257</name>
</gene>
<feature type="transmembrane region" description="Helical" evidence="4">
    <location>
        <begin position="300"/>
        <end position="322"/>
    </location>
</feature>
<feature type="transmembrane region" description="Helical" evidence="4">
    <location>
        <begin position="334"/>
        <end position="354"/>
    </location>
</feature>
<dbReference type="RefSeq" id="WP_074479206.1">
    <property type="nucleotide sequence ID" value="NZ_FMCT01000025.1"/>
</dbReference>
<dbReference type="InterPro" id="IPR011701">
    <property type="entry name" value="MFS"/>
</dbReference>
<sequence length="361" mass="38005">MIVTQPRTAEARDSTRLTVTYFLGYGLVGLLSAVLGPSMQTFLAMTGSPLRTLAILFTADAFGSVCGSLIAGRLLNRIGTHVQVAVGLVAVAVVLAAIPLLRWPVALAVLFWALGLAKTFVFVTVNTLLLWVRRAKVGPFINAADFFLGAGSLVMPLMIGLSITWTGNVRLAYWLVCGCAVALTLWVLRTRAPRPESAQRGRGGGRHYLMIGGVAVLLFLYVGAEISISGWLPSFVLLRGLTDDAATAAYFTSLFWVAVTVGRLLWVPFAQRLHPAVIVASSAAVCALAVALIVNNSSSVAVVTAGVVTVGLGMSSIFPSAFAMLARRVEMTGMVSGVCLCAASLGAMFFPWLAGQALTTP</sequence>
<keyword evidence="5" id="KW-0813">Transport</keyword>
<keyword evidence="2 4" id="KW-1133">Transmembrane helix</keyword>
<dbReference type="Proteomes" id="UP000183585">
    <property type="component" value="Unassembled WGS sequence"/>
</dbReference>
<evidence type="ECO:0000256" key="4">
    <source>
        <dbReference type="SAM" id="Phobius"/>
    </source>
</evidence>
<feature type="transmembrane region" description="Helical" evidence="4">
    <location>
        <begin position="171"/>
        <end position="188"/>
    </location>
</feature>
<feature type="transmembrane region" description="Helical" evidence="4">
    <location>
        <begin position="109"/>
        <end position="132"/>
    </location>
</feature>
<keyword evidence="5" id="KW-0762">Sugar transport</keyword>
<name>A0A1C5AXL6_9ACTN</name>
<dbReference type="AlphaFoldDB" id="A0A1C5AXL6"/>
<dbReference type="GO" id="GO:0022857">
    <property type="term" value="F:transmembrane transporter activity"/>
    <property type="evidence" value="ECO:0007669"/>
    <property type="project" value="InterPro"/>
</dbReference>
<feature type="transmembrane region" description="Helical" evidence="4">
    <location>
        <begin position="52"/>
        <end position="72"/>
    </location>
</feature>
<reference evidence="6" key="1">
    <citation type="submission" date="2016-06" db="EMBL/GenBank/DDBJ databases">
        <authorList>
            <person name="Varghese N."/>
            <person name="Submissions Spin"/>
        </authorList>
    </citation>
    <scope>NUCLEOTIDE SEQUENCE [LARGE SCALE GENOMIC DNA]</scope>
    <source>
        <strain evidence="6">DSM 43168</strain>
    </source>
</reference>
<dbReference type="Gene3D" id="1.20.1250.20">
    <property type="entry name" value="MFS general substrate transporter like domains"/>
    <property type="match status" value="2"/>
</dbReference>
<accession>A0A1C5AXL6</accession>
<dbReference type="Pfam" id="PF07690">
    <property type="entry name" value="MFS_1"/>
    <property type="match status" value="1"/>
</dbReference>
<evidence type="ECO:0000313" key="5">
    <source>
        <dbReference type="EMBL" id="SCF49962.1"/>
    </source>
</evidence>
<protein>
    <submittedName>
        <fullName evidence="5">MFS transporter, FHS family, Na+ dependent glucose transporter 1</fullName>
    </submittedName>
</protein>
<dbReference type="PANTHER" id="PTHR23121:SF9">
    <property type="entry name" value="SODIUM-DEPENDENT GLUCOSE TRANSPORTER 1"/>
    <property type="match status" value="1"/>
</dbReference>
<dbReference type="EMBL" id="FMCT01000025">
    <property type="protein sequence ID" value="SCF49962.1"/>
    <property type="molecule type" value="Genomic_DNA"/>
</dbReference>